<evidence type="ECO:0000256" key="1">
    <source>
        <dbReference type="ARBA" id="ARBA00023002"/>
    </source>
</evidence>
<proteinExistence type="predicted"/>
<dbReference type="InterPro" id="IPR036812">
    <property type="entry name" value="NAD(P)_OxRdtase_dom_sf"/>
</dbReference>
<evidence type="ECO:0000259" key="2">
    <source>
        <dbReference type="Pfam" id="PF00248"/>
    </source>
</evidence>
<dbReference type="EC" id="1.1.1.-" evidence="3"/>
<dbReference type="RefSeq" id="WP_036377621.1">
    <property type="nucleotide sequence ID" value="NZ_CABIWZ010000001.1"/>
</dbReference>
<dbReference type="InterPro" id="IPR023210">
    <property type="entry name" value="NADP_OxRdtase_dom"/>
</dbReference>
<dbReference type="Proteomes" id="UP000095546">
    <property type="component" value="Unassembled WGS sequence"/>
</dbReference>
<dbReference type="GO" id="GO:0016491">
    <property type="term" value="F:oxidoreductase activity"/>
    <property type="evidence" value="ECO:0007669"/>
    <property type="project" value="UniProtKB-KW"/>
</dbReference>
<dbReference type="InterPro" id="IPR020471">
    <property type="entry name" value="AKR"/>
</dbReference>
<dbReference type="PANTHER" id="PTHR43364:SF4">
    <property type="entry name" value="NAD(P)-LINKED OXIDOREDUCTASE SUPERFAMILY PROTEIN"/>
    <property type="match status" value="1"/>
</dbReference>
<protein>
    <submittedName>
        <fullName evidence="3">Putative aldo-keto reductase</fullName>
        <ecNumber evidence="3">1.1.1.-</ecNumber>
    </submittedName>
</protein>
<reference evidence="3 4" key="1">
    <citation type="submission" date="2015-09" db="EMBL/GenBank/DDBJ databases">
        <authorList>
            <consortium name="Pathogen Informatics"/>
        </authorList>
    </citation>
    <scope>NUCLEOTIDE SEQUENCE [LARGE SCALE GENOMIC DNA]</scope>
    <source>
        <strain evidence="3 4">2789STDY5608828</strain>
    </source>
</reference>
<dbReference type="OrthoDB" id="9804790at2"/>
<dbReference type="FunFam" id="3.20.20.100:FF:000004">
    <property type="entry name" value="Oxidoreductase, aldo/keto reductase"/>
    <property type="match status" value="1"/>
</dbReference>
<dbReference type="InterPro" id="IPR050523">
    <property type="entry name" value="AKR_Detox_Biosynth"/>
</dbReference>
<dbReference type="PRINTS" id="PR00069">
    <property type="entry name" value="ALDKETRDTASE"/>
</dbReference>
<evidence type="ECO:0000313" key="3">
    <source>
        <dbReference type="EMBL" id="CUN41143.1"/>
    </source>
</evidence>
<organism evidence="3 4">
    <name type="scientific">Mitsuokella jalaludinii</name>
    <dbReference type="NCBI Taxonomy" id="187979"/>
    <lineage>
        <taxon>Bacteria</taxon>
        <taxon>Bacillati</taxon>
        <taxon>Bacillota</taxon>
        <taxon>Negativicutes</taxon>
        <taxon>Selenomonadales</taxon>
        <taxon>Selenomonadaceae</taxon>
        <taxon>Mitsuokella</taxon>
    </lineage>
</organism>
<keyword evidence="1 3" id="KW-0560">Oxidoreductase</keyword>
<dbReference type="SUPFAM" id="SSF51430">
    <property type="entry name" value="NAD(P)-linked oxidoreductase"/>
    <property type="match status" value="1"/>
</dbReference>
<dbReference type="Pfam" id="PF00248">
    <property type="entry name" value="Aldo_ket_red"/>
    <property type="match status" value="1"/>
</dbReference>
<dbReference type="CDD" id="cd19079">
    <property type="entry name" value="AKR_EcYajO-like"/>
    <property type="match status" value="1"/>
</dbReference>
<keyword evidence="4" id="KW-1185">Reference proteome</keyword>
<accession>A0A173WNR0</accession>
<dbReference type="GeneID" id="83709537"/>
<dbReference type="EMBL" id="CYYU01000001">
    <property type="protein sequence ID" value="CUN41143.1"/>
    <property type="molecule type" value="Genomic_DNA"/>
</dbReference>
<dbReference type="AlphaFoldDB" id="A0A173WNR0"/>
<gene>
    <name evidence="3" type="primary">iolS</name>
    <name evidence="3" type="ORF">ERS852385_00349</name>
</gene>
<sequence length="335" mass="38081">MEYTRLGKTDIEVSRVCLGCMSFGKPTMHAWTLDEAASEQVICHALALGINFFDTANCYSSGTSEEYLGRALQRNHIPRDKVVLASKVYFNEGRLSKNAIQREIEGSLKRLGTDYLDLYIIHRFDYDTPMEETMEALDGLVRVGKVRAIGASAMYGYQFMNMQHIAEQHGWTPFSVMENHYNLLYREDERELIPICKQMQVSLMPYSSLAAGHLARRTWRSDSLRGKTDRVAMGKYDRSEQEDMKIVERVYELSERYGVKMQQIALAWEWAKGVATPIVGATKTKYLDDAVGALAVSLTEEDIAYLEEPYIPHRVVGAILENPPQGVVLLDEKNE</sequence>
<dbReference type="STRING" id="187979.ERS852385_00349"/>
<name>A0A173WNR0_9FIRM</name>
<dbReference type="Gene3D" id="3.20.20.100">
    <property type="entry name" value="NADP-dependent oxidoreductase domain"/>
    <property type="match status" value="1"/>
</dbReference>
<evidence type="ECO:0000313" key="4">
    <source>
        <dbReference type="Proteomes" id="UP000095546"/>
    </source>
</evidence>
<dbReference type="eggNOG" id="COG0667">
    <property type="taxonomic scope" value="Bacteria"/>
</dbReference>
<feature type="domain" description="NADP-dependent oxidoreductase" evidence="2">
    <location>
        <begin position="16"/>
        <end position="308"/>
    </location>
</feature>
<dbReference type="PANTHER" id="PTHR43364">
    <property type="entry name" value="NADH-SPECIFIC METHYLGLYOXAL REDUCTASE-RELATED"/>
    <property type="match status" value="1"/>
</dbReference>
<dbReference type="GO" id="GO:0005829">
    <property type="term" value="C:cytosol"/>
    <property type="evidence" value="ECO:0007669"/>
    <property type="project" value="UniProtKB-ARBA"/>
</dbReference>